<protein>
    <submittedName>
        <fullName evidence="1">Uncharacterized protein</fullName>
    </submittedName>
</protein>
<dbReference type="EMBL" id="KZ819352">
    <property type="protein sequence ID" value="PWN46135.1"/>
    <property type="molecule type" value="Genomic_DNA"/>
</dbReference>
<keyword evidence="2" id="KW-1185">Reference proteome</keyword>
<dbReference type="Proteomes" id="UP000245783">
    <property type="component" value="Unassembled WGS sequence"/>
</dbReference>
<sequence length="189" mass="20234">MLPGRRGLHIVLQNLKRARILCLRVENLAAKSLDLRDLAEMVDSLCDLSNSSTGFRTLATLAGPLLASTALSTAHLALTAVAVLSARIREDAAGSTLVQKQSLAKQVQIITRQARSVLSEVTSAASADVLGLQHLYWTCQDYGERLLAAAPDTTGTESTVPIQMAEDLWTRTSSIFQESGPLGGILMFS</sequence>
<evidence type="ECO:0000313" key="2">
    <source>
        <dbReference type="Proteomes" id="UP000245783"/>
    </source>
</evidence>
<proteinExistence type="predicted"/>
<dbReference type="RefSeq" id="XP_025373295.1">
    <property type="nucleotide sequence ID" value="XM_025515785.1"/>
</dbReference>
<dbReference type="GeneID" id="37037655"/>
<accession>A0A316WFY7</accession>
<gene>
    <name evidence="1" type="ORF">IE81DRAFT_344197</name>
</gene>
<organism evidence="1 2">
    <name type="scientific">Ceraceosorus guamensis</name>
    <dbReference type="NCBI Taxonomy" id="1522189"/>
    <lineage>
        <taxon>Eukaryota</taxon>
        <taxon>Fungi</taxon>
        <taxon>Dikarya</taxon>
        <taxon>Basidiomycota</taxon>
        <taxon>Ustilaginomycotina</taxon>
        <taxon>Exobasidiomycetes</taxon>
        <taxon>Ceraceosorales</taxon>
        <taxon>Ceraceosoraceae</taxon>
        <taxon>Ceraceosorus</taxon>
    </lineage>
</organism>
<evidence type="ECO:0000313" key="1">
    <source>
        <dbReference type="EMBL" id="PWN46135.1"/>
    </source>
</evidence>
<dbReference type="InParanoid" id="A0A316WFY7"/>
<reference evidence="1 2" key="1">
    <citation type="journal article" date="2018" name="Mol. Biol. Evol.">
        <title>Broad Genomic Sampling Reveals a Smut Pathogenic Ancestry of the Fungal Clade Ustilaginomycotina.</title>
        <authorList>
            <person name="Kijpornyongpan T."/>
            <person name="Mondo S.J."/>
            <person name="Barry K."/>
            <person name="Sandor L."/>
            <person name="Lee J."/>
            <person name="Lipzen A."/>
            <person name="Pangilinan J."/>
            <person name="LaButti K."/>
            <person name="Hainaut M."/>
            <person name="Henrissat B."/>
            <person name="Grigoriev I.V."/>
            <person name="Spatafora J.W."/>
            <person name="Aime M.C."/>
        </authorList>
    </citation>
    <scope>NUCLEOTIDE SEQUENCE [LARGE SCALE GENOMIC DNA]</scope>
    <source>
        <strain evidence="1 2">MCA 4658</strain>
    </source>
</reference>
<dbReference type="AlphaFoldDB" id="A0A316WFY7"/>
<name>A0A316WFY7_9BASI</name>